<reference evidence="3 4" key="1">
    <citation type="journal article" date="2014" name="Antonie Van Leeuwenhoek">
        <title>Hyphomonas beringensis sp. nov. and Hyphomonas chukchiensis sp. nov., isolated from surface seawater of the Bering Sea and Chukchi Sea.</title>
        <authorList>
            <person name="Li C."/>
            <person name="Lai Q."/>
            <person name="Li G."/>
            <person name="Dong C."/>
            <person name="Wang J."/>
            <person name="Liao Y."/>
            <person name="Shao Z."/>
        </authorList>
    </citation>
    <scope>NUCLEOTIDE SEQUENCE [LARGE SCALE GENOMIC DNA]</scope>
    <source>
        <strain evidence="3 4">BH-BN04-4</strain>
    </source>
</reference>
<gene>
    <name evidence="3" type="ORF">HY30_15900</name>
</gene>
<feature type="domain" description="ChsH2 C-terminal OB-fold" evidence="1">
    <location>
        <begin position="54"/>
        <end position="120"/>
    </location>
</feature>
<protein>
    <recommendedName>
        <fullName evidence="5">DUF35 domain-containing protein</fullName>
    </recommendedName>
</protein>
<sequence length="136" mass="15453">MTDFPIPAIPEHALPFWEAAEKSQLRYMACNSCAHSFLPARTECPNCLAADLEWRMASGKAQLISWVIYHRAFHPAFADRLPYTVALVQLEEGPRMISNIVEPDPDTALTINLPLFVRFQDMGNLRIPVFSRQPKL</sequence>
<dbReference type="Gene3D" id="6.10.30.10">
    <property type="match status" value="1"/>
</dbReference>
<dbReference type="PANTHER" id="PTHR34075:SF5">
    <property type="entry name" value="BLR3430 PROTEIN"/>
    <property type="match status" value="1"/>
</dbReference>
<dbReference type="InterPro" id="IPR052513">
    <property type="entry name" value="Thioester_dehydratase-like"/>
</dbReference>
<dbReference type="Pfam" id="PF12172">
    <property type="entry name" value="zf-ChsH2"/>
    <property type="match status" value="1"/>
</dbReference>
<evidence type="ECO:0000313" key="3">
    <source>
        <dbReference type="EMBL" id="KCZ58688.1"/>
    </source>
</evidence>
<keyword evidence="4" id="KW-1185">Reference proteome</keyword>
<dbReference type="PANTHER" id="PTHR34075">
    <property type="entry name" value="BLR3430 PROTEIN"/>
    <property type="match status" value="1"/>
</dbReference>
<dbReference type="Proteomes" id="UP000027190">
    <property type="component" value="Unassembled WGS sequence"/>
</dbReference>
<dbReference type="InterPro" id="IPR002878">
    <property type="entry name" value="ChsH2_C"/>
</dbReference>
<dbReference type="RefSeq" id="WP_051615186.1">
    <property type="nucleotide sequence ID" value="NZ_AWFG01000020.1"/>
</dbReference>
<dbReference type="InterPro" id="IPR022002">
    <property type="entry name" value="ChsH2_Znr"/>
</dbReference>
<dbReference type="EMBL" id="AWFG01000020">
    <property type="protein sequence ID" value="KCZ58688.1"/>
    <property type="molecule type" value="Genomic_DNA"/>
</dbReference>
<organism evidence="3 4">
    <name type="scientific">Hyphomonas chukchiensis</name>
    <dbReference type="NCBI Taxonomy" id="1280947"/>
    <lineage>
        <taxon>Bacteria</taxon>
        <taxon>Pseudomonadati</taxon>
        <taxon>Pseudomonadota</taxon>
        <taxon>Alphaproteobacteria</taxon>
        <taxon>Hyphomonadales</taxon>
        <taxon>Hyphomonadaceae</taxon>
        <taxon>Hyphomonas</taxon>
    </lineage>
</organism>
<dbReference type="SUPFAM" id="SSF50249">
    <property type="entry name" value="Nucleic acid-binding proteins"/>
    <property type="match status" value="1"/>
</dbReference>
<dbReference type="Pfam" id="PF01796">
    <property type="entry name" value="OB_ChsH2_C"/>
    <property type="match status" value="1"/>
</dbReference>
<evidence type="ECO:0008006" key="5">
    <source>
        <dbReference type="Google" id="ProtNLM"/>
    </source>
</evidence>
<dbReference type="STRING" id="1280947.HY30_15900"/>
<feature type="domain" description="ChsH2 rubredoxin-like zinc ribbon" evidence="2">
    <location>
        <begin position="17"/>
        <end position="53"/>
    </location>
</feature>
<accession>A0A062UPB8</accession>
<dbReference type="OrthoDB" id="3182121at2"/>
<evidence type="ECO:0000313" key="4">
    <source>
        <dbReference type="Proteomes" id="UP000027190"/>
    </source>
</evidence>
<dbReference type="PATRIC" id="fig|1280947.3.peg.1772"/>
<evidence type="ECO:0000259" key="2">
    <source>
        <dbReference type="Pfam" id="PF12172"/>
    </source>
</evidence>
<comment type="caution">
    <text evidence="3">The sequence shown here is derived from an EMBL/GenBank/DDBJ whole genome shotgun (WGS) entry which is preliminary data.</text>
</comment>
<evidence type="ECO:0000259" key="1">
    <source>
        <dbReference type="Pfam" id="PF01796"/>
    </source>
</evidence>
<proteinExistence type="predicted"/>
<name>A0A062UPB8_9PROT</name>
<dbReference type="InterPro" id="IPR012340">
    <property type="entry name" value="NA-bd_OB-fold"/>
</dbReference>
<dbReference type="eggNOG" id="COG1545">
    <property type="taxonomic scope" value="Bacteria"/>
</dbReference>
<dbReference type="AlphaFoldDB" id="A0A062UPB8"/>